<dbReference type="InterPro" id="IPR036518">
    <property type="entry name" value="CobE/GbiG_C_sf"/>
</dbReference>
<accession>A0A1I7JJZ1</accession>
<name>A0A1I7JJZ1_9BACL</name>
<dbReference type="GO" id="GO:0016787">
    <property type="term" value="F:hydrolase activity"/>
    <property type="evidence" value="ECO:0007669"/>
    <property type="project" value="UniProtKB-KW"/>
</dbReference>
<proteinExistence type="predicted"/>
<dbReference type="InterPro" id="IPR021745">
    <property type="entry name" value="CbiG_mid"/>
</dbReference>
<organism evidence="4 5">
    <name type="scientific">Alicyclobacillus macrosporangiidus</name>
    <dbReference type="NCBI Taxonomy" id="392015"/>
    <lineage>
        <taxon>Bacteria</taxon>
        <taxon>Bacillati</taxon>
        <taxon>Bacillota</taxon>
        <taxon>Bacilli</taxon>
        <taxon>Bacillales</taxon>
        <taxon>Alicyclobacillaceae</taxon>
        <taxon>Alicyclobacillus</taxon>
    </lineage>
</organism>
<dbReference type="EMBL" id="FPBV01000010">
    <property type="protein sequence ID" value="SFU85504.1"/>
    <property type="molecule type" value="Genomic_DNA"/>
</dbReference>
<dbReference type="RefSeq" id="WP_074952537.1">
    <property type="nucleotide sequence ID" value="NZ_FPBV01000010.1"/>
</dbReference>
<protein>
    <submittedName>
        <fullName evidence="4">Cobalt-precorrin 5A hydrolase</fullName>
    </submittedName>
</protein>
<feature type="domain" description="CobE/GbiG C-terminal" evidence="1">
    <location>
        <begin position="252"/>
        <end position="368"/>
    </location>
</feature>
<dbReference type="OrthoDB" id="9781023at2"/>
<keyword evidence="5" id="KW-1185">Reference proteome</keyword>
<dbReference type="Gene3D" id="3.40.50.11220">
    <property type="match status" value="1"/>
</dbReference>
<dbReference type="InterPro" id="IPR052553">
    <property type="entry name" value="CbiG_hydrolase"/>
</dbReference>
<evidence type="ECO:0000313" key="5">
    <source>
        <dbReference type="Proteomes" id="UP000183508"/>
    </source>
</evidence>
<dbReference type="Pfam" id="PF11760">
    <property type="entry name" value="CbiG_N"/>
    <property type="match status" value="1"/>
</dbReference>
<feature type="domain" description="Cobalamin synthesis G N-terminal" evidence="2">
    <location>
        <begin position="71"/>
        <end position="148"/>
    </location>
</feature>
<dbReference type="STRING" id="392015.SAMN05421543_11090"/>
<dbReference type="Gene3D" id="3.30.420.180">
    <property type="entry name" value="CobE/GbiG C-terminal domain"/>
    <property type="match status" value="1"/>
</dbReference>
<evidence type="ECO:0000313" key="4">
    <source>
        <dbReference type="EMBL" id="SFU85504.1"/>
    </source>
</evidence>
<dbReference type="InterPro" id="IPR021744">
    <property type="entry name" value="CbiG_N"/>
</dbReference>
<reference evidence="5" key="1">
    <citation type="submission" date="2016-10" db="EMBL/GenBank/DDBJ databases">
        <authorList>
            <person name="Varghese N."/>
        </authorList>
    </citation>
    <scope>NUCLEOTIDE SEQUENCE [LARGE SCALE GENOMIC DNA]</scope>
    <source>
        <strain evidence="5">DSM 17980</strain>
    </source>
</reference>
<dbReference type="InterPro" id="IPR038029">
    <property type="entry name" value="GbiG_N_sf"/>
</dbReference>
<dbReference type="Pfam" id="PF01890">
    <property type="entry name" value="CbiG_C"/>
    <property type="match status" value="1"/>
</dbReference>
<dbReference type="SUPFAM" id="SSF159664">
    <property type="entry name" value="CobE/GbiG C-terminal domain-like"/>
    <property type="match status" value="1"/>
</dbReference>
<gene>
    <name evidence="4" type="ORF">SAMN05421543_11090</name>
</gene>
<dbReference type="PANTHER" id="PTHR37477:SF1">
    <property type="entry name" value="COBALT-PRECORRIN-5A HYDROLASE"/>
    <property type="match status" value="1"/>
</dbReference>
<dbReference type="AlphaFoldDB" id="A0A1I7JJZ1"/>
<dbReference type="Proteomes" id="UP000183508">
    <property type="component" value="Unassembled WGS sequence"/>
</dbReference>
<keyword evidence="4" id="KW-0378">Hydrolase</keyword>
<evidence type="ECO:0000259" key="3">
    <source>
        <dbReference type="Pfam" id="PF11761"/>
    </source>
</evidence>
<dbReference type="eggNOG" id="COG2073">
    <property type="taxonomic scope" value="Bacteria"/>
</dbReference>
<feature type="domain" description="Cobalamin biosynthesis central region" evidence="3">
    <location>
        <begin position="154"/>
        <end position="248"/>
    </location>
</feature>
<dbReference type="SUPFAM" id="SSF159672">
    <property type="entry name" value="CbiG N-terminal domain-like"/>
    <property type="match status" value="1"/>
</dbReference>
<dbReference type="GO" id="GO:0009236">
    <property type="term" value="P:cobalamin biosynthetic process"/>
    <property type="evidence" value="ECO:0007669"/>
    <property type="project" value="InterPro"/>
</dbReference>
<dbReference type="InterPro" id="IPR002750">
    <property type="entry name" value="CobE/GbiG_C"/>
</dbReference>
<sequence>MTEARDPARPRAAERPYAVVAITKHGVEIARRLQAGLPGVDVYHPEKFARGDEAALGIHTFTGSVVDQVPPLWGRYQGIIGIVSLGAMVRMVAPLLRDKRTDPGVVVVDDRARHAISVLSGHLGGANDLAREVARILGAEPVITTASDVGETVAVDLLGRAFGWDIENFEQVTAVSAAVVNEERVLVVQEAGEPGWWPADRPLPSNLRVVTRIEQAREEGFDAALVITPRVLAAEEAAWLLRRGVLYRPKVLVVGVGCNRGTAAEEIEAVLLETLDAHRLSVKSVRNLATIDRKADEPGLMQVCQRYGWPLVTYRAEELNRVPLPHPSETVFKYVGAWGVSEPAARLSSGADGWLVEKVKRGNVTLSVCLVPHPPHPAAAGTAASGFA</sequence>
<evidence type="ECO:0000259" key="1">
    <source>
        <dbReference type="Pfam" id="PF01890"/>
    </source>
</evidence>
<dbReference type="Pfam" id="PF11761">
    <property type="entry name" value="CbiG_mid"/>
    <property type="match status" value="1"/>
</dbReference>
<evidence type="ECO:0000259" key="2">
    <source>
        <dbReference type="Pfam" id="PF11760"/>
    </source>
</evidence>
<dbReference type="PANTHER" id="PTHR37477">
    <property type="entry name" value="COBALT-PRECORRIN-5A HYDROLASE"/>
    <property type="match status" value="1"/>
</dbReference>